<organism evidence="2 3">
    <name type="scientific">Candidatus Altarchaeum hamiconexum</name>
    <dbReference type="NCBI Taxonomy" id="1803513"/>
    <lineage>
        <taxon>Archaea</taxon>
        <taxon>Candidatus Altarchaeota</taxon>
        <taxon>Candidatus Altiarchaeia</taxon>
        <taxon>Candidatus Altarchaeales</taxon>
        <taxon>Candidatus Altarchaeaceae</taxon>
        <taxon>Candidatus Altarchaeum</taxon>
    </lineage>
</organism>
<dbReference type="EMBL" id="JAACVF010000049">
    <property type="protein sequence ID" value="NCN64850.1"/>
    <property type="molecule type" value="Genomic_DNA"/>
</dbReference>
<reference evidence="2" key="1">
    <citation type="submission" date="2019-11" db="EMBL/GenBank/DDBJ databases">
        <title>Lipid analysis of CO2-rich subsurface aquifers suggests an autotrophy-based deep biosphere with lysolipids enriched in CPR bacteria.</title>
        <authorList>
            <person name="Probst A.J."/>
            <person name="Elling F.J."/>
            <person name="Castelle C.J."/>
            <person name="Zhu Q."/>
            <person name="Elvert M."/>
            <person name="Birarda G."/>
            <person name="Holman H.-Y."/>
            <person name="Lane K.R."/>
            <person name="Ladd B."/>
            <person name="Ryan M.C."/>
            <person name="Woyke T."/>
            <person name="Hinrichs K.-U."/>
            <person name="Banfield J.F."/>
        </authorList>
    </citation>
    <scope>NUCLEOTIDE SEQUENCE</scope>
    <source>
        <strain evidence="1">CG_2015-01_33_1645</strain>
        <strain evidence="2">CG_2015-04_33_537</strain>
    </source>
</reference>
<name>A0A8J7YTY7_9ARCH</name>
<sequence length="75" mass="8566">MIPTKLRGEMHINAGSVFVISHPKEDLLLLKKIKSSMLQDDISTLEEVEKAWKEIERGKGVSASKKEFLAELEKW</sequence>
<dbReference type="AlphaFoldDB" id="A0A8J7YTY7"/>
<comment type="caution">
    <text evidence="2">The sequence shown here is derived from an EMBL/GenBank/DDBJ whole genome shotgun (WGS) entry which is preliminary data.</text>
</comment>
<dbReference type="Proteomes" id="UP000768163">
    <property type="component" value="Unassembled WGS sequence"/>
</dbReference>
<evidence type="ECO:0000313" key="3">
    <source>
        <dbReference type="Proteomes" id="UP000738826"/>
    </source>
</evidence>
<evidence type="ECO:0000313" key="2">
    <source>
        <dbReference type="EMBL" id="NCS91107.1"/>
    </source>
</evidence>
<proteinExistence type="predicted"/>
<evidence type="ECO:0000313" key="1">
    <source>
        <dbReference type="EMBL" id="NCN64850.1"/>
    </source>
</evidence>
<protein>
    <recommendedName>
        <fullName evidence="4">AbrB/MazE/SpoVT family DNA-binding domain-containing protein</fullName>
    </recommendedName>
</protein>
<accession>A0A8J7YTY7</accession>
<gene>
    <name evidence="2" type="ORF">GW779_01610</name>
    <name evidence="1" type="ORF">GW910_02070</name>
</gene>
<evidence type="ECO:0008006" key="4">
    <source>
        <dbReference type="Google" id="ProtNLM"/>
    </source>
</evidence>
<dbReference type="Proteomes" id="UP000738826">
    <property type="component" value="Unassembled WGS sequence"/>
</dbReference>
<dbReference type="EMBL" id="JAACQH010000026">
    <property type="protein sequence ID" value="NCS91107.1"/>
    <property type="molecule type" value="Genomic_DNA"/>
</dbReference>